<accession>A0A4Y2AIG6</accession>
<dbReference type="EMBL" id="BGPR01000018">
    <property type="protein sequence ID" value="GBL79417.1"/>
    <property type="molecule type" value="Genomic_DNA"/>
</dbReference>
<sequence length="128" mass="15152">MQSPSIGVLFRQFLLTMPWHSKKKLLEDFQAFIFWCHESSIRAQFRFLPCCGSPHAVNHPVKRIIIELNPLVWQISPHAAEARKQSTNRWILIIGLEMAHKQDILLFASFRIHLNRDGQMDRFHPKFY</sequence>
<name>A0A4Y2AIG6_ARAVE</name>
<gene>
    <name evidence="1" type="ORF">AVEN_92596_1</name>
</gene>
<comment type="caution">
    <text evidence="1">The sequence shown here is derived from an EMBL/GenBank/DDBJ whole genome shotgun (WGS) entry which is preliminary data.</text>
</comment>
<protein>
    <submittedName>
        <fullName evidence="1">Uncharacterized protein</fullName>
    </submittedName>
</protein>
<organism evidence="1 2">
    <name type="scientific">Araneus ventricosus</name>
    <name type="common">Orbweaver spider</name>
    <name type="synonym">Epeira ventricosa</name>
    <dbReference type="NCBI Taxonomy" id="182803"/>
    <lineage>
        <taxon>Eukaryota</taxon>
        <taxon>Metazoa</taxon>
        <taxon>Ecdysozoa</taxon>
        <taxon>Arthropoda</taxon>
        <taxon>Chelicerata</taxon>
        <taxon>Arachnida</taxon>
        <taxon>Araneae</taxon>
        <taxon>Araneomorphae</taxon>
        <taxon>Entelegynae</taxon>
        <taxon>Araneoidea</taxon>
        <taxon>Araneidae</taxon>
        <taxon>Araneus</taxon>
    </lineage>
</organism>
<evidence type="ECO:0000313" key="2">
    <source>
        <dbReference type="Proteomes" id="UP000499080"/>
    </source>
</evidence>
<evidence type="ECO:0000313" key="1">
    <source>
        <dbReference type="EMBL" id="GBL79417.1"/>
    </source>
</evidence>
<dbReference type="Proteomes" id="UP000499080">
    <property type="component" value="Unassembled WGS sequence"/>
</dbReference>
<keyword evidence="2" id="KW-1185">Reference proteome</keyword>
<reference evidence="1 2" key="1">
    <citation type="journal article" date="2019" name="Sci. Rep.">
        <title>Orb-weaving spider Araneus ventricosus genome elucidates the spidroin gene catalogue.</title>
        <authorList>
            <person name="Kono N."/>
            <person name="Nakamura H."/>
            <person name="Ohtoshi R."/>
            <person name="Moran D.A.P."/>
            <person name="Shinohara A."/>
            <person name="Yoshida Y."/>
            <person name="Fujiwara M."/>
            <person name="Mori M."/>
            <person name="Tomita M."/>
            <person name="Arakawa K."/>
        </authorList>
    </citation>
    <scope>NUCLEOTIDE SEQUENCE [LARGE SCALE GENOMIC DNA]</scope>
</reference>
<dbReference type="AlphaFoldDB" id="A0A4Y2AIG6"/>
<proteinExistence type="predicted"/>